<dbReference type="InterPro" id="IPR049749">
    <property type="entry name" value="SCO2521-like"/>
</dbReference>
<keyword evidence="2" id="KW-1185">Reference proteome</keyword>
<reference evidence="1 2" key="1">
    <citation type="submission" date="2024-10" db="EMBL/GenBank/DDBJ databases">
        <title>The Natural Products Discovery Center: Release of the First 8490 Sequenced Strains for Exploring Actinobacteria Biosynthetic Diversity.</title>
        <authorList>
            <person name="Kalkreuter E."/>
            <person name="Kautsar S.A."/>
            <person name="Yang D."/>
            <person name="Bader C.D."/>
            <person name="Teijaro C.N."/>
            <person name="Fluegel L."/>
            <person name="Davis C.M."/>
            <person name="Simpson J.R."/>
            <person name="Lauterbach L."/>
            <person name="Steele A.D."/>
            <person name="Gui C."/>
            <person name="Meng S."/>
            <person name="Li G."/>
            <person name="Viehrig K."/>
            <person name="Ye F."/>
            <person name="Su P."/>
            <person name="Kiefer A.F."/>
            <person name="Nichols A."/>
            <person name="Cepeda A.J."/>
            <person name="Yan W."/>
            <person name="Fan B."/>
            <person name="Jiang Y."/>
            <person name="Adhikari A."/>
            <person name="Zheng C.-J."/>
            <person name="Schuster L."/>
            <person name="Cowan T.M."/>
            <person name="Smanski M.J."/>
            <person name="Chevrette M.G."/>
            <person name="De Carvalho L.P.S."/>
            <person name="Shen B."/>
        </authorList>
    </citation>
    <scope>NUCLEOTIDE SEQUENCE [LARGE SCALE GENOMIC DNA]</scope>
    <source>
        <strain evidence="1 2">NPDC002593</strain>
    </source>
</reference>
<dbReference type="EMBL" id="JBIAQY010000013">
    <property type="protein sequence ID" value="MFF3572318.1"/>
    <property type="molecule type" value="Genomic_DNA"/>
</dbReference>
<dbReference type="RefSeq" id="WP_040823832.1">
    <property type="nucleotide sequence ID" value="NZ_JBIAQY010000013.1"/>
</dbReference>
<dbReference type="NCBIfam" id="NF040565">
    <property type="entry name" value="SCO2521_fam"/>
    <property type="match status" value="1"/>
</dbReference>
<accession>A0ABW6S9R2</accession>
<dbReference type="Proteomes" id="UP001601992">
    <property type="component" value="Unassembled WGS sequence"/>
</dbReference>
<evidence type="ECO:0000313" key="2">
    <source>
        <dbReference type="Proteomes" id="UP001601992"/>
    </source>
</evidence>
<evidence type="ECO:0000313" key="1">
    <source>
        <dbReference type="EMBL" id="MFF3572318.1"/>
    </source>
</evidence>
<comment type="caution">
    <text evidence="1">The sequence shown here is derived from an EMBL/GenBank/DDBJ whole genome shotgun (WGS) entry which is preliminary data.</text>
</comment>
<sequence length="337" mass="36946">MADVDSSPNQPPLAVFGEIQTCLLPSRQVLDTPASVELLSAMKFGSAVISRERPVPLVISPNRLEGVDCNLAQYRADRAGGKRVHVIGTVASRTVVIGGRVLQGSSQTMVIRARGSDRQPWAHYLSRPGTIEALSGSASSGSLVDGYLRPTAEDLLDLTSICGRMSNLTRVDPRLDQRIPFRRAGTTRLRWAVEVGEPSEHALPFSFRLDDDTVRSVRIVLPQEHIGEAQRFCEDLATHDWLLTTIGRVAGRFGAFETQPDALLDELSPVLDELVPLWMPGAHASPRLRPIWEGLESDPGFTRQWTARVGQLRDRMTTTTLKVLQHSKAHQAGLGGL</sequence>
<proteinExistence type="predicted"/>
<gene>
    <name evidence="1" type="ORF">ACFYXQ_31545</name>
</gene>
<protein>
    <submittedName>
        <fullName evidence="1">SCO2521 family protein</fullName>
    </submittedName>
</protein>
<name>A0ABW6S9R2_9NOCA</name>
<organism evidence="1 2">
    <name type="scientific">Nocardia jiangxiensis</name>
    <dbReference type="NCBI Taxonomy" id="282685"/>
    <lineage>
        <taxon>Bacteria</taxon>
        <taxon>Bacillati</taxon>
        <taxon>Actinomycetota</taxon>
        <taxon>Actinomycetes</taxon>
        <taxon>Mycobacteriales</taxon>
        <taxon>Nocardiaceae</taxon>
        <taxon>Nocardia</taxon>
    </lineage>
</organism>